<feature type="transmembrane region" description="Helical" evidence="2">
    <location>
        <begin position="129"/>
        <end position="153"/>
    </location>
</feature>
<feature type="transmembrane region" description="Helical" evidence="2">
    <location>
        <begin position="220"/>
        <end position="242"/>
    </location>
</feature>
<gene>
    <name evidence="3" type="primary">Necator_chrII.g5036</name>
    <name evidence="3" type="ORF">RB195_017244</name>
</gene>
<feature type="transmembrane region" description="Helical" evidence="2">
    <location>
        <begin position="262"/>
        <end position="286"/>
    </location>
</feature>
<keyword evidence="4" id="KW-1185">Reference proteome</keyword>
<accession>A0ABR1C4D5</accession>
<evidence type="ECO:0000313" key="4">
    <source>
        <dbReference type="Proteomes" id="UP001303046"/>
    </source>
</evidence>
<dbReference type="EMBL" id="JAVFWL010000002">
    <property type="protein sequence ID" value="KAK6733387.1"/>
    <property type="molecule type" value="Genomic_DNA"/>
</dbReference>
<name>A0ABR1C4D5_NECAM</name>
<feature type="transmembrane region" description="Helical" evidence="2">
    <location>
        <begin position="98"/>
        <end position="117"/>
    </location>
</feature>
<organism evidence="3 4">
    <name type="scientific">Necator americanus</name>
    <name type="common">Human hookworm</name>
    <dbReference type="NCBI Taxonomy" id="51031"/>
    <lineage>
        <taxon>Eukaryota</taxon>
        <taxon>Metazoa</taxon>
        <taxon>Ecdysozoa</taxon>
        <taxon>Nematoda</taxon>
        <taxon>Chromadorea</taxon>
        <taxon>Rhabditida</taxon>
        <taxon>Rhabditina</taxon>
        <taxon>Rhabditomorpha</taxon>
        <taxon>Strongyloidea</taxon>
        <taxon>Ancylostomatidae</taxon>
        <taxon>Bunostominae</taxon>
        <taxon>Necator</taxon>
    </lineage>
</organism>
<feature type="transmembrane region" description="Helical" evidence="2">
    <location>
        <begin position="177"/>
        <end position="200"/>
    </location>
</feature>
<evidence type="ECO:0008006" key="5">
    <source>
        <dbReference type="Google" id="ProtNLM"/>
    </source>
</evidence>
<feature type="region of interest" description="Disordered" evidence="1">
    <location>
        <begin position="383"/>
        <end position="402"/>
    </location>
</feature>
<sequence length="402" mass="45993">MLLVVPLARGEITGRLSHAIGQIKELLTLAGRRIMGVKMIKAAVKFGSNKFLLISVELLYSRLSRFRTCFPIIVSSLRFFLAYYEFNMVSCEFLVDTVMSAFTLVTAVLYIRVLIALHRIIKRAPEEKLTAYFYFLFLFGFVNLLVIANQIFFQIPQISAWQLFLHRLGAMGARTHIMIYLGTEVFIVLCVAFTAILRYLTFIHQDTACKYWNIRRVRKWTFLIAVTSSAYASIYFFCNFRTDWFPSKRRVRFLFADESITWVGVSIFIPFTLATIALLLYVYCYWRVVKIITDTHTGLRASTTVKMFLSSTVITSGAYLSVLVRMVNHMSRLIQQHGVLSPTLSSTLVKMGILISSCSNPWILISLYPAIREETFPCLRKKSKSAENTSTKGDGNMVMINS</sequence>
<proteinExistence type="predicted"/>
<reference evidence="3 4" key="1">
    <citation type="submission" date="2023-08" db="EMBL/GenBank/DDBJ databases">
        <title>A Necator americanus chromosomal reference genome.</title>
        <authorList>
            <person name="Ilik V."/>
            <person name="Petrzelkova K.J."/>
            <person name="Pardy F."/>
            <person name="Fuh T."/>
            <person name="Niatou-Singa F.S."/>
            <person name="Gouil Q."/>
            <person name="Baker L."/>
            <person name="Ritchie M.E."/>
            <person name="Jex A.R."/>
            <person name="Gazzola D."/>
            <person name="Li H."/>
            <person name="Toshio Fujiwara R."/>
            <person name="Zhan B."/>
            <person name="Aroian R.V."/>
            <person name="Pafco B."/>
            <person name="Schwarz E.M."/>
        </authorList>
    </citation>
    <scope>NUCLEOTIDE SEQUENCE [LARGE SCALE GENOMIC DNA]</scope>
    <source>
        <strain evidence="3 4">Aroian</strain>
        <tissue evidence="3">Whole animal</tissue>
    </source>
</reference>
<keyword evidence="2" id="KW-1133">Transmembrane helix</keyword>
<evidence type="ECO:0000256" key="2">
    <source>
        <dbReference type="SAM" id="Phobius"/>
    </source>
</evidence>
<keyword evidence="2" id="KW-0472">Membrane</keyword>
<comment type="caution">
    <text evidence="3">The sequence shown here is derived from an EMBL/GenBank/DDBJ whole genome shotgun (WGS) entry which is preliminary data.</text>
</comment>
<dbReference type="Proteomes" id="UP001303046">
    <property type="component" value="Unassembled WGS sequence"/>
</dbReference>
<evidence type="ECO:0000256" key="1">
    <source>
        <dbReference type="SAM" id="MobiDB-lite"/>
    </source>
</evidence>
<keyword evidence="2" id="KW-0812">Transmembrane</keyword>
<dbReference type="SUPFAM" id="SSF81321">
    <property type="entry name" value="Family A G protein-coupled receptor-like"/>
    <property type="match status" value="1"/>
</dbReference>
<feature type="transmembrane region" description="Helical" evidence="2">
    <location>
        <begin position="307"/>
        <end position="327"/>
    </location>
</feature>
<protein>
    <recommendedName>
        <fullName evidence="5">G-protein coupled receptors family 1 profile domain-containing protein</fullName>
    </recommendedName>
</protein>
<feature type="compositionally biased region" description="Polar residues" evidence="1">
    <location>
        <begin position="386"/>
        <end position="402"/>
    </location>
</feature>
<dbReference type="Gene3D" id="1.20.1070.10">
    <property type="entry name" value="Rhodopsin 7-helix transmembrane proteins"/>
    <property type="match status" value="1"/>
</dbReference>
<evidence type="ECO:0000313" key="3">
    <source>
        <dbReference type="EMBL" id="KAK6733387.1"/>
    </source>
</evidence>